<dbReference type="InterPro" id="IPR001509">
    <property type="entry name" value="Epimerase_deHydtase"/>
</dbReference>
<dbReference type="InterPro" id="IPR036291">
    <property type="entry name" value="NAD(P)-bd_dom_sf"/>
</dbReference>
<evidence type="ECO:0000259" key="2">
    <source>
        <dbReference type="Pfam" id="PF01370"/>
    </source>
</evidence>
<name>A0A2K0A5I5_STAHA</name>
<dbReference type="EMBL" id="LORN02000015">
    <property type="protein sequence ID" value="PNN20283.1"/>
    <property type="molecule type" value="Genomic_DNA"/>
</dbReference>
<organism evidence="3 4">
    <name type="scientific">Staphylococcus haemolyticus</name>
    <dbReference type="NCBI Taxonomy" id="1283"/>
    <lineage>
        <taxon>Bacteria</taxon>
        <taxon>Bacillati</taxon>
        <taxon>Bacillota</taxon>
        <taxon>Bacilli</taxon>
        <taxon>Bacillales</taxon>
        <taxon>Staphylococcaceae</taxon>
        <taxon>Staphylococcus</taxon>
    </lineage>
</organism>
<comment type="similarity">
    <text evidence="1">Belongs to the NAD(P)-dependent epimerase/dehydratase family.</text>
</comment>
<dbReference type="AlphaFoldDB" id="A0A2K0A5I5"/>
<dbReference type="Pfam" id="PF01370">
    <property type="entry name" value="Epimerase"/>
    <property type="match status" value="1"/>
</dbReference>
<accession>A0A2K0A5I5</accession>
<reference evidence="3 4" key="1">
    <citation type="submission" date="2017-12" db="EMBL/GenBank/DDBJ databases">
        <title>FDA dAtabase for Regulatory Grade micrObial Sequences (FDA-ARGOS): Supporting development and validation of Infectious Disease Dx tests.</title>
        <authorList>
            <person name="Hoffmann M."/>
            <person name="Allard M."/>
            <person name="Evans P."/>
            <person name="Brown E."/>
            <person name="Tallon L."/>
            <person name="Sadzewicz L."/>
            <person name="Sengamalay N."/>
            <person name="Ott S."/>
            <person name="Godinez A."/>
            <person name="Nagaraj S."/>
            <person name="Vavikolanu K."/>
            <person name="Aluvathingal J."/>
            <person name="Nadendla S."/>
            <person name="Sichtig H."/>
        </authorList>
    </citation>
    <scope>NUCLEOTIDE SEQUENCE [LARGE SCALE GENOMIC DNA]</scope>
    <source>
        <strain evidence="3 4">FDAARGOS_148</strain>
    </source>
</reference>
<protein>
    <submittedName>
        <fullName evidence="3">NAD-dependent dehydratase</fullName>
    </submittedName>
</protein>
<comment type="caution">
    <text evidence="3">The sequence shown here is derived from an EMBL/GenBank/DDBJ whole genome shotgun (WGS) entry which is preliminary data.</text>
</comment>
<dbReference type="Gene3D" id="3.90.25.10">
    <property type="entry name" value="UDP-galactose 4-epimerase, domain 1"/>
    <property type="match status" value="1"/>
</dbReference>
<dbReference type="Proteomes" id="UP000053523">
    <property type="component" value="Unassembled WGS sequence"/>
</dbReference>
<dbReference type="Gene3D" id="3.40.50.720">
    <property type="entry name" value="NAD(P)-binding Rossmann-like Domain"/>
    <property type="match status" value="1"/>
</dbReference>
<dbReference type="RefSeq" id="WP_037551563.1">
    <property type="nucleotide sequence ID" value="NZ_CAJCGD010000010.1"/>
</dbReference>
<proteinExistence type="inferred from homology"/>
<dbReference type="SUPFAM" id="SSF51735">
    <property type="entry name" value="NAD(P)-binding Rossmann-fold domains"/>
    <property type="match status" value="1"/>
</dbReference>
<evidence type="ECO:0000313" key="3">
    <source>
        <dbReference type="EMBL" id="PNN20283.1"/>
    </source>
</evidence>
<evidence type="ECO:0000256" key="1">
    <source>
        <dbReference type="ARBA" id="ARBA00007637"/>
    </source>
</evidence>
<gene>
    <name evidence="3" type="ORF">AL503_005605</name>
</gene>
<dbReference type="PANTHER" id="PTHR43000">
    <property type="entry name" value="DTDP-D-GLUCOSE 4,6-DEHYDRATASE-RELATED"/>
    <property type="match status" value="1"/>
</dbReference>
<evidence type="ECO:0000313" key="4">
    <source>
        <dbReference type="Proteomes" id="UP000053523"/>
    </source>
</evidence>
<feature type="domain" description="NAD-dependent epimerase/dehydratase" evidence="2">
    <location>
        <begin position="3"/>
        <end position="243"/>
    </location>
</feature>
<sequence length="316" mass="35663">MKALITGGAGFIGSHVAEHFVKQNIEVHVIDNLSSGYLHNIPFVNKEHIYVKDITDFEFVTQLIRQEQFDYVIHLAAMVSVVETIEKPSLSNQINVDATVHLLETIRTYNKQIKKFIFASSAAIYGDLPSLPKSVSLSKPSPLSPYAIQKYAGEQYAKIYNHLFDIPSACLRFFNVYGPRQNPNSDYSGVISIMNHKFTNQTEFTFYGDGEQTRDFVYINDLIDAMWLVLNTPTTSGSIFNIGTGIQTNLKAVFKAFEKGFKYSIPCHFKAPRLGDIKHSCADITPLESLGYHPQYDIAKGIQSYLAYNKEHKVKL</sequence>